<feature type="transmembrane region" description="Helical" evidence="2">
    <location>
        <begin position="119"/>
        <end position="141"/>
    </location>
</feature>
<evidence type="ECO:0000256" key="1">
    <source>
        <dbReference type="SAM" id="MobiDB-lite"/>
    </source>
</evidence>
<keyword evidence="2" id="KW-0472">Membrane</keyword>
<gene>
    <name evidence="3" type="ORF">SAMN05421757_105331</name>
</gene>
<accession>A0A239JJW4</accession>
<evidence type="ECO:0000313" key="4">
    <source>
        <dbReference type="Proteomes" id="UP000198426"/>
    </source>
</evidence>
<feature type="region of interest" description="Disordered" evidence="1">
    <location>
        <begin position="11"/>
        <end position="33"/>
    </location>
</feature>
<name>A0A239JJW4_9RHOB</name>
<sequence length="241" mass="25746">MAQPCGFRHAPTIFGPQSRDEMGQWEGRSSREPEVTPEFAKDMAVWIHFMGLVPGLLYALAADATAMRSLRRPLAAEELRQLRDFHLIISLALLLLWASGLALLWLKLGPGGGSLTPKLMVKLAVVCTLTANAVAIGRIGLTGLGSRPLLRFGDYPAAFRIRLGLIGGLSAACWISAFALGMFVPLASMDFGQLVLRLVPVFALCLAGGLAIAYVARGLDRRLAALREAAMPGPSDPLPSS</sequence>
<evidence type="ECO:0000256" key="2">
    <source>
        <dbReference type="SAM" id="Phobius"/>
    </source>
</evidence>
<evidence type="ECO:0000313" key="3">
    <source>
        <dbReference type="EMBL" id="SNT06326.1"/>
    </source>
</evidence>
<dbReference type="Proteomes" id="UP000198426">
    <property type="component" value="Unassembled WGS sequence"/>
</dbReference>
<dbReference type="AlphaFoldDB" id="A0A239JJW4"/>
<feature type="transmembrane region" description="Helical" evidence="2">
    <location>
        <begin position="194"/>
        <end position="216"/>
    </location>
</feature>
<feature type="compositionally biased region" description="Basic and acidic residues" evidence="1">
    <location>
        <begin position="18"/>
        <end position="33"/>
    </location>
</feature>
<keyword evidence="4" id="KW-1185">Reference proteome</keyword>
<reference evidence="3 4" key="1">
    <citation type="submission" date="2017-06" db="EMBL/GenBank/DDBJ databases">
        <authorList>
            <person name="Kim H.J."/>
            <person name="Triplett B.A."/>
        </authorList>
    </citation>
    <scope>NUCLEOTIDE SEQUENCE [LARGE SCALE GENOMIC DNA]</scope>
    <source>
        <strain evidence="3 4">DSM 29339</strain>
    </source>
</reference>
<protein>
    <submittedName>
        <fullName evidence="3">Uncharacterized protein</fullName>
    </submittedName>
</protein>
<dbReference type="EMBL" id="FZOY01000005">
    <property type="protein sequence ID" value="SNT06326.1"/>
    <property type="molecule type" value="Genomic_DNA"/>
</dbReference>
<feature type="transmembrane region" description="Helical" evidence="2">
    <location>
        <begin position="85"/>
        <end position="107"/>
    </location>
</feature>
<keyword evidence="2" id="KW-1133">Transmembrane helix</keyword>
<proteinExistence type="predicted"/>
<feature type="transmembrane region" description="Helical" evidence="2">
    <location>
        <begin position="162"/>
        <end position="188"/>
    </location>
</feature>
<keyword evidence="2" id="KW-0812">Transmembrane</keyword>
<organism evidence="3 4">
    <name type="scientific">Tropicimonas sediminicola</name>
    <dbReference type="NCBI Taxonomy" id="1031541"/>
    <lineage>
        <taxon>Bacteria</taxon>
        <taxon>Pseudomonadati</taxon>
        <taxon>Pseudomonadota</taxon>
        <taxon>Alphaproteobacteria</taxon>
        <taxon>Rhodobacterales</taxon>
        <taxon>Roseobacteraceae</taxon>
        <taxon>Tropicimonas</taxon>
    </lineage>
</organism>
<feature type="transmembrane region" description="Helical" evidence="2">
    <location>
        <begin position="43"/>
        <end position="64"/>
    </location>
</feature>